<evidence type="ECO:0000313" key="2">
    <source>
        <dbReference type="Proteomes" id="UP000031668"/>
    </source>
</evidence>
<gene>
    <name evidence="1" type="ORF">RF11_03776</name>
</gene>
<protein>
    <submittedName>
        <fullName evidence="1">Uncharacterized protein</fullName>
    </submittedName>
</protein>
<comment type="caution">
    <text evidence="1">The sequence shown here is derived from an EMBL/GenBank/DDBJ whole genome shotgun (WGS) entry which is preliminary data.</text>
</comment>
<evidence type="ECO:0000313" key="1">
    <source>
        <dbReference type="EMBL" id="KII68874.1"/>
    </source>
</evidence>
<proteinExistence type="predicted"/>
<dbReference type="EMBL" id="JWZT01002668">
    <property type="protein sequence ID" value="KII68874.1"/>
    <property type="molecule type" value="Genomic_DNA"/>
</dbReference>
<reference evidence="1 2" key="1">
    <citation type="journal article" date="2014" name="Genome Biol. Evol.">
        <title>The genome of the myxosporean Thelohanellus kitauei shows adaptations to nutrient acquisition within its fish host.</title>
        <authorList>
            <person name="Yang Y."/>
            <person name="Xiong J."/>
            <person name="Zhou Z."/>
            <person name="Huo F."/>
            <person name="Miao W."/>
            <person name="Ran C."/>
            <person name="Liu Y."/>
            <person name="Zhang J."/>
            <person name="Feng J."/>
            <person name="Wang M."/>
            <person name="Wang M."/>
            <person name="Wang L."/>
            <person name="Yao B."/>
        </authorList>
    </citation>
    <scope>NUCLEOTIDE SEQUENCE [LARGE SCALE GENOMIC DNA]</scope>
    <source>
        <strain evidence="1">Wuqing</strain>
    </source>
</reference>
<organism evidence="1 2">
    <name type="scientific">Thelohanellus kitauei</name>
    <name type="common">Myxosporean</name>
    <dbReference type="NCBI Taxonomy" id="669202"/>
    <lineage>
        <taxon>Eukaryota</taxon>
        <taxon>Metazoa</taxon>
        <taxon>Cnidaria</taxon>
        <taxon>Myxozoa</taxon>
        <taxon>Myxosporea</taxon>
        <taxon>Bivalvulida</taxon>
        <taxon>Platysporina</taxon>
        <taxon>Myxobolidae</taxon>
        <taxon>Thelohanellus</taxon>
    </lineage>
</organism>
<accession>A0A0C2ITX0</accession>
<name>A0A0C2ITX0_THEKT</name>
<dbReference type="AlphaFoldDB" id="A0A0C2ITX0"/>
<keyword evidence="2" id="KW-1185">Reference proteome</keyword>
<sequence length="104" mass="12516">MSKFLNTGEQDCSKMLFVVLRMVDDSKLFEEIEFGLSQFYDITIRIYLKHVSEDRNYGKSIANLERLEEFTEKVIRELNNQRNYVDCDYKNTLNLFGFVKRFYT</sequence>
<dbReference type="Proteomes" id="UP000031668">
    <property type="component" value="Unassembled WGS sequence"/>
</dbReference>